<reference evidence="1" key="1">
    <citation type="submission" date="2021-12" db="EMBL/GenBank/DDBJ databases">
        <title>Alicyclobacillaceae gen. nov., sp. nov., isolated from chalcocite enrichment system.</title>
        <authorList>
            <person name="Jiang Z."/>
        </authorList>
    </citation>
    <scope>NUCLEOTIDE SEQUENCE</scope>
    <source>
        <strain evidence="1">MYW30-H2</strain>
    </source>
</reference>
<accession>A0ABY4CPS9</accession>
<evidence type="ECO:0000313" key="2">
    <source>
        <dbReference type="Proteomes" id="UP000830167"/>
    </source>
</evidence>
<sequence length="46" mass="5177">MKNLPLLEIGIIIVAIVISQRFSVVDIEIRYGAIQILVKLWSKIIG</sequence>
<dbReference type="RefSeq" id="WP_347439168.1">
    <property type="nucleotide sequence ID" value="NZ_CP089291.1"/>
</dbReference>
<protein>
    <recommendedName>
        <fullName evidence="3">Flagellin Flp1-like domain-containing protein</fullName>
    </recommendedName>
</protein>
<evidence type="ECO:0000313" key="1">
    <source>
        <dbReference type="EMBL" id="UOF92500.1"/>
    </source>
</evidence>
<dbReference type="Proteomes" id="UP000830167">
    <property type="component" value="Chromosome"/>
</dbReference>
<gene>
    <name evidence="1" type="ORF">LSG31_10275</name>
</gene>
<proteinExistence type="predicted"/>
<dbReference type="EMBL" id="CP089291">
    <property type="protein sequence ID" value="UOF92500.1"/>
    <property type="molecule type" value="Genomic_DNA"/>
</dbReference>
<name>A0ABY4CPS9_9BACL</name>
<keyword evidence="2" id="KW-1185">Reference proteome</keyword>
<organism evidence="1 2">
    <name type="scientific">Fodinisporobacter ferrooxydans</name>
    <dbReference type="NCBI Taxonomy" id="2901836"/>
    <lineage>
        <taxon>Bacteria</taxon>
        <taxon>Bacillati</taxon>
        <taxon>Bacillota</taxon>
        <taxon>Bacilli</taxon>
        <taxon>Bacillales</taxon>
        <taxon>Alicyclobacillaceae</taxon>
        <taxon>Fodinisporobacter</taxon>
    </lineage>
</organism>
<evidence type="ECO:0008006" key="3">
    <source>
        <dbReference type="Google" id="ProtNLM"/>
    </source>
</evidence>